<gene>
    <name evidence="9" type="primary">secD</name>
    <name evidence="13" type="ORF">UT08_C0006G0022</name>
</gene>
<dbReference type="Pfam" id="PF02355">
    <property type="entry name" value="SecD_SecF_C"/>
    <property type="match status" value="1"/>
</dbReference>
<comment type="subunit">
    <text evidence="9">Forms a complex with SecF. Part of the essential Sec protein translocation apparatus which comprises SecA, SecYEG and auxiliary proteins SecDF. Other proteins may also be involved.</text>
</comment>
<dbReference type="SUPFAM" id="SSF82866">
    <property type="entry name" value="Multidrug efflux transporter AcrB transmembrane domain"/>
    <property type="match status" value="1"/>
</dbReference>
<keyword evidence="4 9" id="KW-0812">Transmembrane</keyword>
<proteinExistence type="inferred from homology"/>
<dbReference type="GO" id="GO:0065002">
    <property type="term" value="P:intracellular protein transmembrane transport"/>
    <property type="evidence" value="ECO:0007669"/>
    <property type="project" value="UniProtKB-UniRule"/>
</dbReference>
<evidence type="ECO:0000256" key="8">
    <source>
        <dbReference type="ARBA" id="ARBA00023136"/>
    </source>
</evidence>
<keyword evidence="6 9" id="KW-1133">Transmembrane helix</keyword>
<keyword evidence="2 9" id="KW-0813">Transport</keyword>
<dbReference type="GO" id="GO:0005886">
    <property type="term" value="C:plasma membrane"/>
    <property type="evidence" value="ECO:0007669"/>
    <property type="project" value="UniProtKB-SubCell"/>
</dbReference>
<dbReference type="HAMAP" id="MF_01463_B">
    <property type="entry name" value="SecD_B"/>
    <property type="match status" value="1"/>
</dbReference>
<evidence type="ECO:0000256" key="5">
    <source>
        <dbReference type="ARBA" id="ARBA00022927"/>
    </source>
</evidence>
<evidence type="ECO:0000256" key="6">
    <source>
        <dbReference type="ARBA" id="ARBA00022989"/>
    </source>
</evidence>
<evidence type="ECO:0000256" key="3">
    <source>
        <dbReference type="ARBA" id="ARBA00022475"/>
    </source>
</evidence>
<feature type="transmembrane region" description="Helical" evidence="9">
    <location>
        <begin position="331"/>
        <end position="352"/>
    </location>
</feature>
<dbReference type="GO" id="GO:0015450">
    <property type="term" value="F:protein-transporting ATPase activity"/>
    <property type="evidence" value="ECO:0007669"/>
    <property type="project" value="InterPro"/>
</dbReference>
<keyword evidence="8 9" id="KW-0472">Membrane</keyword>
<dbReference type="InterPro" id="IPR005791">
    <property type="entry name" value="SecD"/>
</dbReference>
<dbReference type="InterPro" id="IPR055344">
    <property type="entry name" value="SecD_SecF_C_bact"/>
</dbReference>
<dbReference type="PATRIC" id="fig|1618570.3.peg.676"/>
<dbReference type="PANTHER" id="PTHR30081:SF1">
    <property type="entry name" value="PROTEIN TRANSLOCASE SUBUNIT SECD"/>
    <property type="match status" value="1"/>
</dbReference>
<evidence type="ECO:0000256" key="2">
    <source>
        <dbReference type="ARBA" id="ARBA00022448"/>
    </source>
</evidence>
<comment type="subcellular location">
    <subcellularLocation>
        <location evidence="1 9">Cell membrane</location>
        <topology evidence="1 9">Multi-pass membrane protein</topology>
    </subcellularLocation>
</comment>
<accession>A0A0G0NHQ5</accession>
<dbReference type="Pfam" id="PF21760">
    <property type="entry name" value="SecD_1st"/>
    <property type="match status" value="1"/>
</dbReference>
<evidence type="ECO:0000259" key="12">
    <source>
        <dbReference type="Pfam" id="PF22599"/>
    </source>
</evidence>
<dbReference type="Gene3D" id="3.30.70.3220">
    <property type="match status" value="1"/>
</dbReference>
<dbReference type="GO" id="GO:0043952">
    <property type="term" value="P:protein transport by the Sec complex"/>
    <property type="evidence" value="ECO:0007669"/>
    <property type="project" value="UniProtKB-UniRule"/>
</dbReference>
<dbReference type="GO" id="GO:0006605">
    <property type="term" value="P:protein targeting"/>
    <property type="evidence" value="ECO:0007669"/>
    <property type="project" value="UniProtKB-UniRule"/>
</dbReference>
<comment type="function">
    <text evidence="9">Part of the Sec protein translocase complex. Interacts with the SecYEG preprotein conducting channel. SecDF uses the proton motive force (PMF) to complete protein translocation after the ATP-dependent function of SecA.</text>
</comment>
<evidence type="ECO:0000256" key="4">
    <source>
        <dbReference type="ARBA" id="ARBA00022692"/>
    </source>
</evidence>
<dbReference type="AlphaFoldDB" id="A0A0G0NHQ5"/>
<dbReference type="InterPro" id="IPR022813">
    <property type="entry name" value="SecD/SecF_arch_bac"/>
</dbReference>
<evidence type="ECO:0000256" key="7">
    <source>
        <dbReference type="ARBA" id="ARBA00023010"/>
    </source>
</evidence>
<evidence type="ECO:0000313" key="13">
    <source>
        <dbReference type="EMBL" id="KKQ85439.1"/>
    </source>
</evidence>
<dbReference type="InterPro" id="IPR048631">
    <property type="entry name" value="SecD_1st"/>
</dbReference>
<dbReference type="NCBIfam" id="TIGR01129">
    <property type="entry name" value="secD"/>
    <property type="match status" value="1"/>
</dbReference>
<reference evidence="13 14" key="1">
    <citation type="journal article" date="2015" name="Nature">
        <title>rRNA introns, odd ribosomes, and small enigmatic genomes across a large radiation of phyla.</title>
        <authorList>
            <person name="Brown C.T."/>
            <person name="Hug L.A."/>
            <person name="Thomas B.C."/>
            <person name="Sharon I."/>
            <person name="Castelle C.J."/>
            <person name="Singh A."/>
            <person name="Wilkins M.J."/>
            <person name="Williams K.H."/>
            <person name="Banfield J.F."/>
        </authorList>
    </citation>
    <scope>NUCLEOTIDE SEQUENCE [LARGE SCALE GENOMIC DNA]</scope>
</reference>
<evidence type="ECO:0000259" key="11">
    <source>
        <dbReference type="Pfam" id="PF21760"/>
    </source>
</evidence>
<comment type="caution">
    <text evidence="13">The sequence shown here is derived from an EMBL/GenBank/DDBJ whole genome shotgun (WGS) entry which is preliminary data.</text>
</comment>
<keyword evidence="3 9" id="KW-1003">Cell membrane</keyword>
<keyword evidence="5 9" id="KW-0653">Protein transport</keyword>
<evidence type="ECO:0000256" key="1">
    <source>
        <dbReference type="ARBA" id="ARBA00004651"/>
    </source>
</evidence>
<dbReference type="EMBL" id="LBVL01000006">
    <property type="protein sequence ID" value="KKQ85439.1"/>
    <property type="molecule type" value="Genomic_DNA"/>
</dbReference>
<dbReference type="STRING" id="1618570.UT08_C0006G0022"/>
<dbReference type="InterPro" id="IPR048634">
    <property type="entry name" value="SecD_SecF_C"/>
</dbReference>
<feature type="transmembrane region" description="Helical" evidence="9">
    <location>
        <begin position="411"/>
        <end position="434"/>
    </location>
</feature>
<organism evidence="13 14">
    <name type="scientific">Candidatus Woesebacteria bacterium GW2011_GWB1_38_8</name>
    <dbReference type="NCBI Taxonomy" id="1618570"/>
    <lineage>
        <taxon>Bacteria</taxon>
        <taxon>Candidatus Woeseibacteriota</taxon>
    </lineage>
</organism>
<evidence type="ECO:0000313" key="14">
    <source>
        <dbReference type="Proteomes" id="UP000034081"/>
    </source>
</evidence>
<dbReference type="Gene3D" id="1.20.1640.10">
    <property type="entry name" value="Multidrug efflux transporter AcrB transmembrane domain"/>
    <property type="match status" value="1"/>
</dbReference>
<evidence type="ECO:0000259" key="10">
    <source>
        <dbReference type="Pfam" id="PF02355"/>
    </source>
</evidence>
<evidence type="ECO:0000256" key="9">
    <source>
        <dbReference type="HAMAP-Rule" id="MF_01463"/>
    </source>
</evidence>
<name>A0A0G0NHQ5_9BACT</name>
<comment type="similarity">
    <text evidence="9">Belongs to the SecD/SecF family. SecD subfamily.</text>
</comment>
<dbReference type="NCBIfam" id="TIGR00916">
    <property type="entry name" value="2A0604s01"/>
    <property type="match status" value="1"/>
</dbReference>
<keyword evidence="7 9" id="KW-0811">Translocation</keyword>
<sequence length="443" mass="48198">MFTPIRKVIIIFLLTVLAGYISLPQDIPLKLAFAGINLDKKIVRPDLNLSFRNVKIQKKFDLILGLDLKGGSHLVFEADTSNLNETEKKSAIQSLRNVIERRVNLYGISEPNVQTSSFEGKERVVVELPGVKDTEQAIDILGQTAQLTFAEIGTEDSPSFFNPTDLTGADLESATVTFDRNTGKPVVQIEFTDEGGKKFAEITKKNVGKPLPILLDNYPVSQPTVQEEIIGGSAVITGEFTLEQARNLAIQLNAGALPVPVKLVEERSVGATLGAESVSKSIKAGLIGLLMVLTFMVLVYGKLGIIADIALVIFGVLTLSLYKLIPVVLTLPGIAGFLLSVGMAVDSNILIFERFKEERIKRDFADALEVSFGRAWDSIRDANIATLVTAFVLANPLEFDFLHTSGPVRGFAITLSLGIAISLFTGIVVSRNLLRVFIRQSVK</sequence>
<feature type="domain" description="Protein export membrane protein SecD/SecF C-terminal" evidence="10">
    <location>
        <begin position="263"/>
        <end position="437"/>
    </location>
</feature>
<feature type="domain" description="SecDF P1 head subdomain" evidence="12">
    <location>
        <begin position="164"/>
        <end position="259"/>
    </location>
</feature>
<comment type="caution">
    <text evidence="9">Lacks conserved residue(s) required for the propagation of feature annotation.</text>
</comment>
<feature type="domain" description="Protein translocase subunit SecDF P1" evidence="11">
    <location>
        <begin position="93"/>
        <end position="151"/>
    </location>
</feature>
<feature type="transmembrane region" description="Helical" evidence="9">
    <location>
        <begin position="305"/>
        <end position="325"/>
    </location>
</feature>
<dbReference type="Pfam" id="PF22599">
    <property type="entry name" value="SecDF_P1_head"/>
    <property type="match status" value="1"/>
</dbReference>
<dbReference type="PANTHER" id="PTHR30081">
    <property type="entry name" value="PROTEIN-EXPORT MEMBRANE PROTEIN SEC"/>
    <property type="match status" value="1"/>
</dbReference>
<dbReference type="InterPro" id="IPR054384">
    <property type="entry name" value="SecDF_P1_head"/>
</dbReference>
<dbReference type="Proteomes" id="UP000034081">
    <property type="component" value="Unassembled WGS sequence"/>
</dbReference>
<protein>
    <recommendedName>
        <fullName evidence="9">Protein translocase subunit SecD</fullName>
    </recommendedName>
</protein>